<dbReference type="EnsemblPlants" id="Pp3c1_4680V3.1">
    <property type="protein sequence ID" value="Pp3c1_4680V3.1"/>
    <property type="gene ID" value="Pp3c1_4680"/>
</dbReference>
<reference evidence="1 3" key="1">
    <citation type="journal article" date="2008" name="Science">
        <title>The Physcomitrella genome reveals evolutionary insights into the conquest of land by plants.</title>
        <authorList>
            <person name="Rensing S."/>
            <person name="Lang D."/>
            <person name="Zimmer A."/>
            <person name="Terry A."/>
            <person name="Salamov A."/>
            <person name="Shapiro H."/>
            <person name="Nishiyama T."/>
            <person name="Perroud P.-F."/>
            <person name="Lindquist E."/>
            <person name="Kamisugi Y."/>
            <person name="Tanahashi T."/>
            <person name="Sakakibara K."/>
            <person name="Fujita T."/>
            <person name="Oishi K."/>
            <person name="Shin-I T."/>
            <person name="Kuroki Y."/>
            <person name="Toyoda A."/>
            <person name="Suzuki Y."/>
            <person name="Hashimoto A."/>
            <person name="Yamaguchi K."/>
            <person name="Sugano A."/>
            <person name="Kohara Y."/>
            <person name="Fujiyama A."/>
            <person name="Anterola A."/>
            <person name="Aoki S."/>
            <person name="Ashton N."/>
            <person name="Barbazuk W.B."/>
            <person name="Barker E."/>
            <person name="Bennetzen J."/>
            <person name="Bezanilla M."/>
            <person name="Blankenship R."/>
            <person name="Cho S.H."/>
            <person name="Dutcher S."/>
            <person name="Estelle M."/>
            <person name="Fawcett J.A."/>
            <person name="Gundlach H."/>
            <person name="Hanada K."/>
            <person name="Heyl A."/>
            <person name="Hicks K.A."/>
            <person name="Hugh J."/>
            <person name="Lohr M."/>
            <person name="Mayer K."/>
            <person name="Melkozernov A."/>
            <person name="Murata T."/>
            <person name="Nelson D."/>
            <person name="Pils B."/>
            <person name="Prigge M."/>
            <person name="Reiss B."/>
            <person name="Renner T."/>
            <person name="Rombauts S."/>
            <person name="Rushton P."/>
            <person name="Sanderfoot A."/>
            <person name="Schween G."/>
            <person name="Shiu S.-H."/>
            <person name="Stueber K."/>
            <person name="Theodoulou F.L."/>
            <person name="Tu H."/>
            <person name="Van de Peer Y."/>
            <person name="Verrier P.J."/>
            <person name="Waters E."/>
            <person name="Wood A."/>
            <person name="Yang L."/>
            <person name="Cove D."/>
            <person name="Cuming A."/>
            <person name="Hasebe M."/>
            <person name="Lucas S."/>
            <person name="Mishler D.B."/>
            <person name="Reski R."/>
            <person name="Grigoriev I."/>
            <person name="Quatrano R.S."/>
            <person name="Boore J.L."/>
        </authorList>
    </citation>
    <scope>NUCLEOTIDE SEQUENCE [LARGE SCALE GENOMIC DNA]</scope>
    <source>
        <strain evidence="2 3">cv. Gransden 2004</strain>
    </source>
</reference>
<accession>A0A2K1L6V8</accession>
<dbReference type="Proteomes" id="UP000006727">
    <property type="component" value="Chromosome 1"/>
</dbReference>
<proteinExistence type="predicted"/>
<reference evidence="1 3" key="2">
    <citation type="journal article" date="2018" name="Plant J.">
        <title>The Physcomitrella patens chromosome-scale assembly reveals moss genome structure and evolution.</title>
        <authorList>
            <person name="Lang D."/>
            <person name="Ullrich K.K."/>
            <person name="Murat F."/>
            <person name="Fuchs J."/>
            <person name="Jenkins J."/>
            <person name="Haas F.B."/>
            <person name="Piednoel M."/>
            <person name="Gundlach H."/>
            <person name="Van Bel M."/>
            <person name="Meyberg R."/>
            <person name="Vives C."/>
            <person name="Morata J."/>
            <person name="Symeonidi A."/>
            <person name="Hiss M."/>
            <person name="Muchero W."/>
            <person name="Kamisugi Y."/>
            <person name="Saleh O."/>
            <person name="Blanc G."/>
            <person name="Decker E.L."/>
            <person name="van Gessel N."/>
            <person name="Grimwood J."/>
            <person name="Hayes R.D."/>
            <person name="Graham S.W."/>
            <person name="Gunter L.E."/>
            <person name="McDaniel S.F."/>
            <person name="Hoernstein S.N.W."/>
            <person name="Larsson A."/>
            <person name="Li F.W."/>
            <person name="Perroud P.F."/>
            <person name="Phillips J."/>
            <person name="Ranjan P."/>
            <person name="Rokshar D.S."/>
            <person name="Rothfels C.J."/>
            <person name="Schneider L."/>
            <person name="Shu S."/>
            <person name="Stevenson D.W."/>
            <person name="Thummler F."/>
            <person name="Tillich M."/>
            <person name="Villarreal Aguilar J.C."/>
            <person name="Widiez T."/>
            <person name="Wong G.K."/>
            <person name="Wymore A."/>
            <person name="Zhang Y."/>
            <person name="Zimmer A.D."/>
            <person name="Quatrano R.S."/>
            <person name="Mayer K.F.X."/>
            <person name="Goodstein D."/>
            <person name="Casacuberta J.M."/>
            <person name="Vandepoele K."/>
            <person name="Reski R."/>
            <person name="Cuming A.C."/>
            <person name="Tuskan G.A."/>
            <person name="Maumus F."/>
            <person name="Salse J."/>
            <person name="Schmutz J."/>
            <person name="Rensing S.A."/>
        </authorList>
    </citation>
    <scope>NUCLEOTIDE SEQUENCE [LARGE SCALE GENOMIC DNA]</scope>
    <source>
        <strain evidence="2 3">cv. Gransden 2004</strain>
    </source>
</reference>
<dbReference type="Gramene" id="Pp3c1_4680V3.1">
    <property type="protein sequence ID" value="Pp3c1_4680V3.1"/>
    <property type="gene ID" value="Pp3c1_4680"/>
</dbReference>
<protein>
    <submittedName>
        <fullName evidence="1 2">Uncharacterized protein</fullName>
    </submittedName>
</protein>
<keyword evidence="3" id="KW-1185">Reference proteome</keyword>
<evidence type="ECO:0000313" key="2">
    <source>
        <dbReference type="EnsemblPlants" id="Pp3c1_4680V3.1"/>
    </source>
</evidence>
<dbReference type="EMBL" id="ABEU02000001">
    <property type="protein sequence ID" value="PNR61780.1"/>
    <property type="molecule type" value="Genomic_DNA"/>
</dbReference>
<dbReference type="AlphaFoldDB" id="A0A2K1L6V8"/>
<reference evidence="2" key="3">
    <citation type="submission" date="2020-12" db="UniProtKB">
        <authorList>
            <consortium name="EnsemblPlants"/>
        </authorList>
    </citation>
    <scope>IDENTIFICATION</scope>
</reference>
<evidence type="ECO:0000313" key="1">
    <source>
        <dbReference type="EMBL" id="PNR61780.1"/>
    </source>
</evidence>
<evidence type="ECO:0000313" key="3">
    <source>
        <dbReference type="Proteomes" id="UP000006727"/>
    </source>
</evidence>
<dbReference type="InParanoid" id="A0A2K1L6V8"/>
<sequence>MEAVYKEEEEKIAMKRNDIGLVKTIHKKKAFFFN</sequence>
<name>A0A2K1L6V8_PHYPA</name>
<organism evidence="1">
    <name type="scientific">Physcomitrium patens</name>
    <name type="common">Spreading-leaved earth moss</name>
    <name type="synonym">Physcomitrella patens</name>
    <dbReference type="NCBI Taxonomy" id="3218"/>
    <lineage>
        <taxon>Eukaryota</taxon>
        <taxon>Viridiplantae</taxon>
        <taxon>Streptophyta</taxon>
        <taxon>Embryophyta</taxon>
        <taxon>Bryophyta</taxon>
        <taxon>Bryophytina</taxon>
        <taxon>Bryopsida</taxon>
        <taxon>Funariidae</taxon>
        <taxon>Funariales</taxon>
        <taxon>Funariaceae</taxon>
        <taxon>Physcomitrium</taxon>
    </lineage>
</organism>
<gene>
    <name evidence="1" type="ORF">PHYPA_000203</name>
</gene>